<keyword evidence="2" id="KW-1003">Cell membrane</keyword>
<dbReference type="AlphaFoldDB" id="A0AAU7DR65"/>
<dbReference type="InterPro" id="IPR010432">
    <property type="entry name" value="RDD"/>
</dbReference>
<accession>A0AAU7DR65</accession>
<keyword evidence="5 7" id="KW-0472">Membrane</keyword>
<dbReference type="InterPro" id="IPR051791">
    <property type="entry name" value="Pra-immunoreactive"/>
</dbReference>
<protein>
    <submittedName>
        <fullName evidence="9">RDD family protein</fullName>
    </submittedName>
</protein>
<feature type="transmembrane region" description="Helical" evidence="7">
    <location>
        <begin position="277"/>
        <end position="298"/>
    </location>
</feature>
<evidence type="ECO:0000256" key="4">
    <source>
        <dbReference type="ARBA" id="ARBA00022989"/>
    </source>
</evidence>
<dbReference type="PANTHER" id="PTHR36115:SF4">
    <property type="entry name" value="MEMBRANE PROTEIN"/>
    <property type="match status" value="1"/>
</dbReference>
<feature type="compositionally biased region" description="Polar residues" evidence="6">
    <location>
        <begin position="97"/>
        <end position="119"/>
    </location>
</feature>
<dbReference type="GO" id="GO:0005886">
    <property type="term" value="C:plasma membrane"/>
    <property type="evidence" value="ECO:0007669"/>
    <property type="project" value="UniProtKB-SubCell"/>
</dbReference>
<feature type="region of interest" description="Disordered" evidence="6">
    <location>
        <begin position="90"/>
        <end position="119"/>
    </location>
</feature>
<evidence type="ECO:0000256" key="1">
    <source>
        <dbReference type="ARBA" id="ARBA00004651"/>
    </source>
</evidence>
<feature type="transmembrane region" description="Helical" evidence="7">
    <location>
        <begin position="366"/>
        <end position="383"/>
    </location>
</feature>
<sequence length="402" mass="44011">MNRRLAEHKNRKGISVVPEDASEDGQTVSSSKAAAAAARVAARYAKTPSFSDMQAAEARGALRAAEAATKVALEAQAAAQAVLDRIQNGGEERTSEYESQAIQTPVQPRQAHKLTSSSGEAAAEAAIEIRWEPDLPARPAAQQHHDVTYPWEMPSDSAGGFDGGYIYESVEAAQDIPANLIEFPREIIATRRLRPRIGEEQADSTDPHQLSIFEVEPDSVSTSPMASSVAAAQERTWIGSSWQQIELEEQPQRLPDYYAIVPDDAPKLYQAPFGRRMMATLVDTALILSLACGAAYLVASRFDHLPGIRVSEVCGVIATLGLAALYEWFFLTYAKVTPGMRYAQLSLCTFDEEVPNALQVKGRLKAMLISVLPVGLGMVWSIFDEDQMSWHDRLSKTYLRLS</sequence>
<evidence type="ECO:0000256" key="3">
    <source>
        <dbReference type="ARBA" id="ARBA00022692"/>
    </source>
</evidence>
<feature type="transmembrane region" description="Helical" evidence="7">
    <location>
        <begin position="310"/>
        <end position="331"/>
    </location>
</feature>
<gene>
    <name evidence="9" type="ORF">P8935_10720</name>
</gene>
<proteinExistence type="predicted"/>
<feature type="region of interest" description="Disordered" evidence="6">
    <location>
        <begin position="1"/>
        <end position="28"/>
    </location>
</feature>
<dbReference type="RefSeq" id="WP_348264988.1">
    <property type="nucleotide sequence ID" value="NZ_CP121196.1"/>
</dbReference>
<comment type="subcellular location">
    <subcellularLocation>
        <location evidence="1">Cell membrane</location>
        <topology evidence="1">Multi-pass membrane protein</topology>
    </subcellularLocation>
</comment>
<dbReference type="Pfam" id="PF06271">
    <property type="entry name" value="RDD"/>
    <property type="match status" value="1"/>
</dbReference>
<evidence type="ECO:0000259" key="8">
    <source>
        <dbReference type="Pfam" id="PF06271"/>
    </source>
</evidence>
<name>A0AAU7DR65_9BACT</name>
<dbReference type="PANTHER" id="PTHR36115">
    <property type="entry name" value="PROLINE-RICH ANTIGEN HOMOLOG-RELATED"/>
    <property type="match status" value="1"/>
</dbReference>
<reference evidence="9" key="1">
    <citation type="submission" date="2023-03" db="EMBL/GenBank/DDBJ databases">
        <title>Edaphobacter sp.</title>
        <authorList>
            <person name="Huber K.J."/>
            <person name="Papendorf J."/>
            <person name="Pilke C."/>
            <person name="Bunk B."/>
            <person name="Sproeer C."/>
            <person name="Pester M."/>
        </authorList>
    </citation>
    <scope>NUCLEOTIDE SEQUENCE</scope>
    <source>
        <strain evidence="9">DSM 110680</strain>
    </source>
</reference>
<keyword evidence="3 7" id="KW-0812">Transmembrane</keyword>
<feature type="domain" description="RDD" evidence="8">
    <location>
        <begin position="271"/>
        <end position="395"/>
    </location>
</feature>
<evidence type="ECO:0000256" key="5">
    <source>
        <dbReference type="ARBA" id="ARBA00023136"/>
    </source>
</evidence>
<evidence type="ECO:0000256" key="6">
    <source>
        <dbReference type="SAM" id="MobiDB-lite"/>
    </source>
</evidence>
<evidence type="ECO:0000313" key="9">
    <source>
        <dbReference type="EMBL" id="XBH19767.1"/>
    </source>
</evidence>
<keyword evidence="4 7" id="KW-1133">Transmembrane helix</keyword>
<evidence type="ECO:0000256" key="2">
    <source>
        <dbReference type="ARBA" id="ARBA00022475"/>
    </source>
</evidence>
<dbReference type="EMBL" id="CP121196">
    <property type="protein sequence ID" value="XBH19767.1"/>
    <property type="molecule type" value="Genomic_DNA"/>
</dbReference>
<organism evidence="9">
    <name type="scientific">Telmatobacter sp. DSM 110680</name>
    <dbReference type="NCBI Taxonomy" id="3036704"/>
    <lineage>
        <taxon>Bacteria</taxon>
        <taxon>Pseudomonadati</taxon>
        <taxon>Acidobacteriota</taxon>
        <taxon>Terriglobia</taxon>
        <taxon>Terriglobales</taxon>
        <taxon>Acidobacteriaceae</taxon>
        <taxon>Telmatobacter</taxon>
    </lineage>
</organism>
<evidence type="ECO:0000256" key="7">
    <source>
        <dbReference type="SAM" id="Phobius"/>
    </source>
</evidence>